<dbReference type="NCBIfam" id="TIGR00254">
    <property type="entry name" value="GGDEF"/>
    <property type="match status" value="1"/>
</dbReference>
<organism evidence="5 6">
    <name type="scientific">Magnetococcus marinus (strain ATCC BAA-1437 / JCM 17883 / MC-1)</name>
    <dbReference type="NCBI Taxonomy" id="156889"/>
    <lineage>
        <taxon>Bacteria</taxon>
        <taxon>Pseudomonadati</taxon>
        <taxon>Pseudomonadota</taxon>
        <taxon>Magnetococcia</taxon>
        <taxon>Magnetococcales</taxon>
        <taxon>Magnetococcaceae</taxon>
        <taxon>Magnetococcus</taxon>
    </lineage>
</organism>
<dbReference type="Proteomes" id="UP000002586">
    <property type="component" value="Chromosome"/>
</dbReference>
<keyword evidence="6" id="KW-1185">Reference proteome</keyword>
<dbReference type="InterPro" id="IPR050469">
    <property type="entry name" value="Diguanylate_Cyclase"/>
</dbReference>
<proteinExistence type="predicted"/>
<dbReference type="PANTHER" id="PTHR45138">
    <property type="entry name" value="REGULATORY COMPONENTS OF SENSORY TRANSDUCTION SYSTEM"/>
    <property type="match status" value="1"/>
</dbReference>
<protein>
    <recommendedName>
        <fullName evidence="1">diguanylate cyclase</fullName>
        <ecNumber evidence="1">2.7.7.65</ecNumber>
    </recommendedName>
</protein>
<dbReference type="FunFam" id="3.30.70.270:FF:000001">
    <property type="entry name" value="Diguanylate cyclase domain protein"/>
    <property type="match status" value="1"/>
</dbReference>
<gene>
    <name evidence="5" type="ordered locus">Mmc1_1387</name>
</gene>
<dbReference type="OrthoDB" id="9812260at2"/>
<evidence type="ECO:0000256" key="1">
    <source>
        <dbReference type="ARBA" id="ARBA00012528"/>
    </source>
</evidence>
<reference evidence="5 6" key="2">
    <citation type="journal article" date="2012" name="Int. J. Syst. Evol. Microbiol.">
        <title>Magnetococcus marinus gen. nov., sp. nov., a marine, magnetotactic bacterium that represents a novel lineage (Magnetococcaceae fam. nov.; Magnetococcales ord. nov.) at the base of the Alphaproteobacteria.</title>
        <authorList>
            <person name="Bazylinski D.A."/>
            <person name="Williams T.J."/>
            <person name="Lefevre C.T."/>
            <person name="Berg R.J."/>
            <person name="Zhang C.L."/>
            <person name="Bowser S.S."/>
            <person name="Dean A.J."/>
            <person name="Beveridge T.J."/>
        </authorList>
    </citation>
    <scope>NUCLEOTIDE SEQUENCE [LARGE SCALE GENOMIC DNA]</scope>
    <source>
        <strain evidence="6">ATCC BAA-1437 / JCM 17883 / MC-1</strain>
    </source>
</reference>
<reference evidence="6" key="1">
    <citation type="journal article" date="2009" name="Appl. Environ. Microbiol.">
        <title>Complete genome sequence of the chemolithoautotrophic marine magnetotactic coccus strain MC-1.</title>
        <authorList>
            <person name="Schubbe S."/>
            <person name="Williams T.J."/>
            <person name="Xie G."/>
            <person name="Kiss H.E."/>
            <person name="Brettin T.S."/>
            <person name="Martinez D."/>
            <person name="Ross C.A."/>
            <person name="Schuler D."/>
            <person name="Cox B.L."/>
            <person name="Nealson K.H."/>
            <person name="Bazylinski D.A."/>
        </authorList>
    </citation>
    <scope>NUCLEOTIDE SEQUENCE [LARGE SCALE GENOMIC DNA]</scope>
    <source>
        <strain evidence="6">ATCC BAA-1437 / JCM 17883 / MC-1</strain>
    </source>
</reference>
<dbReference type="HOGENOM" id="CLU_000445_11_5_5"/>
<dbReference type="RefSeq" id="WP_011713051.1">
    <property type="nucleotide sequence ID" value="NC_008576.1"/>
</dbReference>
<evidence type="ECO:0000313" key="6">
    <source>
        <dbReference type="Proteomes" id="UP000002586"/>
    </source>
</evidence>
<dbReference type="Gene3D" id="3.30.70.270">
    <property type="match status" value="1"/>
</dbReference>
<dbReference type="AlphaFoldDB" id="A0L7F5"/>
<name>A0L7F5_MAGMM</name>
<dbReference type="EMBL" id="CP000471">
    <property type="protein sequence ID" value="ABK43898.1"/>
    <property type="molecule type" value="Genomic_DNA"/>
</dbReference>
<feature type="domain" description="Cyclic nucleotide-binding" evidence="3">
    <location>
        <begin position="16"/>
        <end position="117"/>
    </location>
</feature>
<dbReference type="eggNOG" id="COG3706">
    <property type="taxonomic scope" value="Bacteria"/>
</dbReference>
<dbReference type="InterPro" id="IPR014710">
    <property type="entry name" value="RmlC-like_jellyroll"/>
</dbReference>
<dbReference type="Pfam" id="PF00990">
    <property type="entry name" value="GGDEF"/>
    <property type="match status" value="1"/>
</dbReference>
<dbReference type="SUPFAM" id="SSF51206">
    <property type="entry name" value="cAMP-binding domain-like"/>
    <property type="match status" value="1"/>
</dbReference>
<dbReference type="InterPro" id="IPR043128">
    <property type="entry name" value="Rev_trsase/Diguanyl_cyclase"/>
</dbReference>
<dbReference type="PROSITE" id="PS50042">
    <property type="entry name" value="CNMP_BINDING_3"/>
    <property type="match status" value="1"/>
</dbReference>
<dbReference type="PROSITE" id="PS50887">
    <property type="entry name" value="GGDEF"/>
    <property type="match status" value="1"/>
</dbReference>
<dbReference type="STRING" id="156889.Mmc1_1387"/>
<dbReference type="KEGG" id="mgm:Mmc1_1387"/>
<comment type="catalytic activity">
    <reaction evidence="2">
        <text>2 GTP = 3',3'-c-di-GMP + 2 diphosphate</text>
        <dbReference type="Rhea" id="RHEA:24898"/>
        <dbReference type="ChEBI" id="CHEBI:33019"/>
        <dbReference type="ChEBI" id="CHEBI:37565"/>
        <dbReference type="ChEBI" id="CHEBI:58805"/>
        <dbReference type="EC" id="2.7.7.65"/>
    </reaction>
</comment>
<dbReference type="InterPro" id="IPR000595">
    <property type="entry name" value="cNMP-bd_dom"/>
</dbReference>
<dbReference type="EC" id="2.7.7.65" evidence="1"/>
<evidence type="ECO:0000256" key="2">
    <source>
        <dbReference type="ARBA" id="ARBA00034247"/>
    </source>
</evidence>
<dbReference type="SUPFAM" id="SSF55073">
    <property type="entry name" value="Nucleotide cyclase"/>
    <property type="match status" value="1"/>
</dbReference>
<evidence type="ECO:0000313" key="5">
    <source>
        <dbReference type="EMBL" id="ABK43898.1"/>
    </source>
</evidence>
<accession>A0L7F5</accession>
<dbReference type="InterPro" id="IPR029787">
    <property type="entry name" value="Nucleotide_cyclase"/>
</dbReference>
<dbReference type="InterPro" id="IPR018490">
    <property type="entry name" value="cNMP-bd_dom_sf"/>
</dbReference>
<dbReference type="InterPro" id="IPR000160">
    <property type="entry name" value="GGDEF_dom"/>
</dbReference>
<dbReference type="Pfam" id="PF00027">
    <property type="entry name" value="cNMP_binding"/>
    <property type="match status" value="1"/>
</dbReference>
<dbReference type="PANTHER" id="PTHR45138:SF9">
    <property type="entry name" value="DIGUANYLATE CYCLASE DGCM-RELATED"/>
    <property type="match status" value="1"/>
</dbReference>
<feature type="domain" description="GGDEF" evidence="4">
    <location>
        <begin position="186"/>
        <end position="320"/>
    </location>
</feature>
<dbReference type="Gene3D" id="2.60.120.10">
    <property type="entry name" value="Jelly Rolls"/>
    <property type="match status" value="1"/>
</dbReference>
<dbReference type="GO" id="GO:0052621">
    <property type="term" value="F:diguanylate cyclase activity"/>
    <property type="evidence" value="ECO:0007669"/>
    <property type="project" value="UniProtKB-EC"/>
</dbReference>
<evidence type="ECO:0000259" key="3">
    <source>
        <dbReference type="PROSITE" id="PS50042"/>
    </source>
</evidence>
<evidence type="ECO:0000259" key="4">
    <source>
        <dbReference type="PROSITE" id="PS50887"/>
    </source>
</evidence>
<dbReference type="SMART" id="SM00267">
    <property type="entry name" value="GGDEF"/>
    <property type="match status" value="1"/>
</dbReference>
<sequence length="320" mass="35588">MKKTKYQGESYDQLHLFYGVGYESVAYVLEDCWVYTMQHDDIIISPDYPNDALYVLLEGQARVHLGGIQTEPLLILETGSCVGELSIIDQGRASAYVLAEGATKLLSIDESRVWSLIHSSHTLACNLLNILSKRMRNNNRVIIEGSERQRKLETFAKVDPLTGIYNRRWFDESMQRQMRRVEHSQNPLSLIMLDVDHFKRYNDTHGHQGGDEALIALAHTISLHLRPGDIAARYGGEEFAVVLPDTDAVSGRMIAERLRTAVEALEIKDDEGNSLSGITISLGVAQTSGTVDSVSELIATADAALYQAKNQGRNRVVVGD</sequence>
<dbReference type="CDD" id="cd00038">
    <property type="entry name" value="CAP_ED"/>
    <property type="match status" value="1"/>
</dbReference>
<dbReference type="CDD" id="cd01949">
    <property type="entry name" value="GGDEF"/>
    <property type="match status" value="1"/>
</dbReference>